<protein>
    <submittedName>
        <fullName evidence="1">Polyketide synthase protein</fullName>
    </submittedName>
</protein>
<dbReference type="Proteomes" id="UP001497680">
    <property type="component" value="Unassembled WGS sequence"/>
</dbReference>
<comment type="caution">
    <text evidence="1">The sequence shown here is derived from an EMBL/GenBank/DDBJ whole genome shotgun (WGS) entry which is preliminary data.</text>
</comment>
<organism evidence="1 2">
    <name type="scientific">Hypoxylon rubiginosum</name>
    <dbReference type="NCBI Taxonomy" id="110542"/>
    <lineage>
        <taxon>Eukaryota</taxon>
        <taxon>Fungi</taxon>
        <taxon>Dikarya</taxon>
        <taxon>Ascomycota</taxon>
        <taxon>Pezizomycotina</taxon>
        <taxon>Sordariomycetes</taxon>
        <taxon>Xylariomycetidae</taxon>
        <taxon>Xylariales</taxon>
        <taxon>Hypoxylaceae</taxon>
        <taxon>Hypoxylon</taxon>
    </lineage>
</organism>
<name>A0ACC0CTZ8_9PEZI</name>
<reference evidence="1 2" key="1">
    <citation type="journal article" date="2022" name="New Phytol.">
        <title>Ecological generalism drives hyperdiversity of secondary metabolite gene clusters in xylarialean endophytes.</title>
        <authorList>
            <person name="Franco M.E.E."/>
            <person name="Wisecaver J.H."/>
            <person name="Arnold A.E."/>
            <person name="Ju Y.M."/>
            <person name="Slot J.C."/>
            <person name="Ahrendt S."/>
            <person name="Moore L.P."/>
            <person name="Eastman K.E."/>
            <person name="Scott K."/>
            <person name="Konkel Z."/>
            <person name="Mondo S.J."/>
            <person name="Kuo A."/>
            <person name="Hayes R.D."/>
            <person name="Haridas S."/>
            <person name="Andreopoulos B."/>
            <person name="Riley R."/>
            <person name="LaButti K."/>
            <person name="Pangilinan J."/>
            <person name="Lipzen A."/>
            <person name="Amirebrahimi M."/>
            <person name="Yan J."/>
            <person name="Adam C."/>
            <person name="Keymanesh K."/>
            <person name="Ng V."/>
            <person name="Louie K."/>
            <person name="Northen T."/>
            <person name="Drula E."/>
            <person name="Henrissat B."/>
            <person name="Hsieh H.M."/>
            <person name="Youens-Clark K."/>
            <person name="Lutzoni F."/>
            <person name="Miadlikowska J."/>
            <person name="Eastwood D.C."/>
            <person name="Hamelin R.C."/>
            <person name="Grigoriev I.V."/>
            <person name="U'Ren J.M."/>
        </authorList>
    </citation>
    <scope>NUCLEOTIDE SEQUENCE [LARGE SCALE GENOMIC DNA]</scope>
    <source>
        <strain evidence="1 2">ER1909</strain>
    </source>
</reference>
<accession>A0ACC0CTZ8</accession>
<proteinExistence type="predicted"/>
<evidence type="ECO:0000313" key="2">
    <source>
        <dbReference type="Proteomes" id="UP001497680"/>
    </source>
</evidence>
<keyword evidence="2" id="KW-1185">Reference proteome</keyword>
<sequence length="278" mass="31778">MPQTLDTKVKVALTGTPETTLVPLIAKSLDAKHPKSLLQDSWAKSILEKLDHDTSKYLIGDQERVTYSQRARYFDNWTAEFLAEHPRATVLHLACGLDSRCLRLDWAAAGVRWIDIDLPDVVELRRKLLPNPKGDYSLVGADVTEDKWLEQIPTDRPTVIVFEGLSMYLEEAVAHQLIQRLVGHFRTGQLLFDAIGSVVVYLQKMENPIMATGAKFVWGLDNPVELESLDSRLQLRDRLRPVEREGFGDYPLVFRLILFGYSCLPWFEDVSSFLRFDF</sequence>
<evidence type="ECO:0000313" key="1">
    <source>
        <dbReference type="EMBL" id="KAI6083590.1"/>
    </source>
</evidence>
<dbReference type="EMBL" id="MU394350">
    <property type="protein sequence ID" value="KAI6083590.1"/>
    <property type="molecule type" value="Genomic_DNA"/>
</dbReference>
<gene>
    <name evidence="1" type="ORF">F4821DRAFT_271730</name>
</gene>